<organism evidence="2 3">
    <name type="scientific">Penaeus vannamei</name>
    <name type="common">Whiteleg shrimp</name>
    <name type="synonym">Litopenaeus vannamei</name>
    <dbReference type="NCBI Taxonomy" id="6689"/>
    <lineage>
        <taxon>Eukaryota</taxon>
        <taxon>Metazoa</taxon>
        <taxon>Ecdysozoa</taxon>
        <taxon>Arthropoda</taxon>
        <taxon>Crustacea</taxon>
        <taxon>Multicrustacea</taxon>
        <taxon>Malacostraca</taxon>
        <taxon>Eumalacostraca</taxon>
        <taxon>Eucarida</taxon>
        <taxon>Decapoda</taxon>
        <taxon>Dendrobranchiata</taxon>
        <taxon>Penaeoidea</taxon>
        <taxon>Penaeidae</taxon>
        <taxon>Penaeus</taxon>
    </lineage>
</organism>
<dbReference type="AlphaFoldDB" id="A0A423TND3"/>
<accession>A0A423TND3</accession>
<protein>
    <submittedName>
        <fullName evidence="2">Uncharacterized protein</fullName>
    </submittedName>
</protein>
<feature type="compositionally biased region" description="Basic and acidic residues" evidence="1">
    <location>
        <begin position="46"/>
        <end position="55"/>
    </location>
</feature>
<dbReference type="EMBL" id="QCYY01001453">
    <property type="protein sequence ID" value="ROT77955.1"/>
    <property type="molecule type" value="Genomic_DNA"/>
</dbReference>
<sequence length="215" mass="23091">MGGGKKGGGGGGGGAKGGKGGKGGGGGDEASGGGKDKKGGTSIKPRKLDCYDCHRPLNSSESLSFTFQSRKRSQRKTRKKPCLEIQTEEVKRSSLRLRRRKPADSSLLLSSPSSSSSVVIEEYSSQSNRSIPSHPLYRSTPQVRSELSTPRPGSSAFYKRKFRGLSHISSDSVRQDIFEPQAKRACRTRKKVVPDNSSESDDSGILGQDEESPTR</sequence>
<dbReference type="Proteomes" id="UP000283509">
    <property type="component" value="Unassembled WGS sequence"/>
</dbReference>
<comment type="caution">
    <text evidence="2">The sequence shown here is derived from an EMBL/GenBank/DDBJ whole genome shotgun (WGS) entry which is preliminary data.</text>
</comment>
<gene>
    <name evidence="2" type="ORF">C7M84_003329</name>
</gene>
<feature type="compositionally biased region" description="Low complexity" evidence="1">
    <location>
        <begin position="105"/>
        <end position="117"/>
    </location>
</feature>
<keyword evidence="3" id="KW-1185">Reference proteome</keyword>
<feature type="compositionally biased region" description="Polar residues" evidence="1">
    <location>
        <begin position="57"/>
        <end position="67"/>
    </location>
</feature>
<evidence type="ECO:0000313" key="2">
    <source>
        <dbReference type="EMBL" id="ROT77955.1"/>
    </source>
</evidence>
<feature type="compositionally biased region" description="Acidic residues" evidence="1">
    <location>
        <begin position="198"/>
        <end position="215"/>
    </location>
</feature>
<evidence type="ECO:0000313" key="3">
    <source>
        <dbReference type="Proteomes" id="UP000283509"/>
    </source>
</evidence>
<feature type="compositionally biased region" description="Polar residues" evidence="1">
    <location>
        <begin position="139"/>
        <end position="152"/>
    </location>
</feature>
<feature type="compositionally biased region" description="Basic residues" evidence="1">
    <location>
        <begin position="69"/>
        <end position="80"/>
    </location>
</feature>
<feature type="compositionally biased region" description="Gly residues" evidence="1">
    <location>
        <begin position="1"/>
        <end position="33"/>
    </location>
</feature>
<name>A0A423TND3_PENVA</name>
<feature type="region of interest" description="Disordered" evidence="1">
    <location>
        <begin position="1"/>
        <end position="158"/>
    </location>
</feature>
<proteinExistence type="predicted"/>
<feature type="region of interest" description="Disordered" evidence="1">
    <location>
        <begin position="181"/>
        <end position="215"/>
    </location>
</feature>
<reference evidence="2 3" key="2">
    <citation type="submission" date="2019-01" db="EMBL/GenBank/DDBJ databases">
        <title>The decoding of complex shrimp genome reveals the adaptation for benthos swimmer, frequently molting mechanism and breeding impact on genome.</title>
        <authorList>
            <person name="Sun Y."/>
            <person name="Gao Y."/>
            <person name="Yu Y."/>
        </authorList>
    </citation>
    <scope>NUCLEOTIDE SEQUENCE [LARGE SCALE GENOMIC DNA]</scope>
    <source>
        <tissue evidence="2">Muscle</tissue>
    </source>
</reference>
<reference evidence="2 3" key="1">
    <citation type="submission" date="2018-04" db="EMBL/GenBank/DDBJ databases">
        <authorList>
            <person name="Zhang X."/>
            <person name="Yuan J."/>
            <person name="Li F."/>
            <person name="Xiang J."/>
        </authorList>
    </citation>
    <scope>NUCLEOTIDE SEQUENCE [LARGE SCALE GENOMIC DNA]</scope>
    <source>
        <tissue evidence="2">Muscle</tissue>
    </source>
</reference>
<evidence type="ECO:0000256" key="1">
    <source>
        <dbReference type="SAM" id="MobiDB-lite"/>
    </source>
</evidence>